<dbReference type="PANTHER" id="PTHR30204">
    <property type="entry name" value="REDOX-CYCLING DRUG-SENSING TRANSCRIPTIONAL ACTIVATOR SOXR"/>
    <property type="match status" value="1"/>
</dbReference>
<dbReference type="STRING" id="1210089.GCA_001613165_00672"/>
<keyword evidence="1 3" id="KW-0238">DNA-binding</keyword>
<evidence type="ECO:0000256" key="1">
    <source>
        <dbReference type="ARBA" id="ARBA00023125"/>
    </source>
</evidence>
<dbReference type="Pfam" id="PF13411">
    <property type="entry name" value="MerR_1"/>
    <property type="match status" value="1"/>
</dbReference>
<keyword evidence="4" id="KW-1185">Reference proteome</keyword>
<protein>
    <submittedName>
        <fullName evidence="3">DNA-binding transcriptional MerR regulator</fullName>
    </submittedName>
</protein>
<dbReference type="InterPro" id="IPR000551">
    <property type="entry name" value="MerR-type_HTH_dom"/>
</dbReference>
<dbReference type="Gene3D" id="1.10.1660.10">
    <property type="match status" value="1"/>
</dbReference>
<proteinExistence type="predicted"/>
<reference evidence="3 4" key="1">
    <citation type="submission" date="2018-07" db="EMBL/GenBank/DDBJ databases">
        <title>Genomic Encyclopedia of Type Strains, Phase IV (KMG-IV): sequencing the most valuable type-strain genomes for metagenomic binning, comparative biology and taxonomic classification.</title>
        <authorList>
            <person name="Goeker M."/>
        </authorList>
    </citation>
    <scope>NUCLEOTIDE SEQUENCE [LARGE SCALE GENOMIC DNA]</scope>
    <source>
        <strain evidence="3 4">DSM 44952</strain>
    </source>
</reference>
<dbReference type="Proteomes" id="UP000255355">
    <property type="component" value="Unassembled WGS sequence"/>
</dbReference>
<dbReference type="RefSeq" id="WP_068013698.1">
    <property type="nucleotide sequence ID" value="NZ_QQAZ01000007.1"/>
</dbReference>
<dbReference type="OrthoDB" id="4567915at2"/>
<dbReference type="EMBL" id="QQAZ01000007">
    <property type="protein sequence ID" value="RDI49057.1"/>
    <property type="molecule type" value="Genomic_DNA"/>
</dbReference>
<dbReference type="InterPro" id="IPR009061">
    <property type="entry name" value="DNA-bd_dom_put_sf"/>
</dbReference>
<dbReference type="GO" id="GO:0003677">
    <property type="term" value="F:DNA binding"/>
    <property type="evidence" value="ECO:0007669"/>
    <property type="project" value="UniProtKB-KW"/>
</dbReference>
<dbReference type="AlphaFoldDB" id="A0A370H204"/>
<feature type="domain" description="HTH merR-type" evidence="2">
    <location>
        <begin position="1"/>
        <end position="68"/>
    </location>
</feature>
<dbReference type="GO" id="GO:0003700">
    <property type="term" value="F:DNA-binding transcription factor activity"/>
    <property type="evidence" value="ECO:0007669"/>
    <property type="project" value="InterPro"/>
</dbReference>
<dbReference type="SMART" id="SM00422">
    <property type="entry name" value="HTH_MERR"/>
    <property type="match status" value="1"/>
</dbReference>
<dbReference type="SUPFAM" id="SSF46955">
    <property type="entry name" value="Putative DNA-binding domain"/>
    <property type="match status" value="1"/>
</dbReference>
<organism evidence="3 4">
    <name type="scientific">Nocardia mexicana</name>
    <dbReference type="NCBI Taxonomy" id="279262"/>
    <lineage>
        <taxon>Bacteria</taxon>
        <taxon>Bacillati</taxon>
        <taxon>Actinomycetota</taxon>
        <taxon>Actinomycetes</taxon>
        <taxon>Mycobacteriales</taxon>
        <taxon>Nocardiaceae</taxon>
        <taxon>Nocardia</taxon>
    </lineage>
</organism>
<gene>
    <name evidence="3" type="ORF">DFR68_107182</name>
</gene>
<sequence length="143" mass="15650">MRIGELARRTGATRRALRYYEEQGLLPDRRSPNGYREYDEHAVRLVDNIRRLLSVGFTAEEIVGFLPCMNTDTPLHDLCPAGAEAVARKLASVQSTIDDLTLTRDRLTDLLAAHRGPPPLSGCAPTYPVTTSVMAGEAVGRTG</sequence>
<name>A0A370H204_9NOCA</name>
<comment type="caution">
    <text evidence="3">The sequence shown here is derived from an EMBL/GenBank/DDBJ whole genome shotgun (WGS) entry which is preliminary data.</text>
</comment>
<dbReference type="PROSITE" id="PS50937">
    <property type="entry name" value="HTH_MERR_2"/>
    <property type="match status" value="1"/>
</dbReference>
<dbReference type="PRINTS" id="PR00040">
    <property type="entry name" value="HTHMERR"/>
</dbReference>
<evidence type="ECO:0000313" key="4">
    <source>
        <dbReference type="Proteomes" id="UP000255355"/>
    </source>
</evidence>
<accession>A0A370H204</accession>
<dbReference type="CDD" id="cd01282">
    <property type="entry name" value="HTH_MerR-like_sg3"/>
    <property type="match status" value="1"/>
</dbReference>
<dbReference type="InterPro" id="IPR047057">
    <property type="entry name" value="MerR_fam"/>
</dbReference>
<dbReference type="PANTHER" id="PTHR30204:SF97">
    <property type="entry name" value="MERR FAMILY REGULATORY PROTEIN"/>
    <property type="match status" value="1"/>
</dbReference>
<evidence type="ECO:0000313" key="3">
    <source>
        <dbReference type="EMBL" id="RDI49057.1"/>
    </source>
</evidence>
<evidence type="ECO:0000259" key="2">
    <source>
        <dbReference type="PROSITE" id="PS50937"/>
    </source>
</evidence>